<organism evidence="5 6">
    <name type="scientific">Senna tora</name>
    <dbReference type="NCBI Taxonomy" id="362788"/>
    <lineage>
        <taxon>Eukaryota</taxon>
        <taxon>Viridiplantae</taxon>
        <taxon>Streptophyta</taxon>
        <taxon>Embryophyta</taxon>
        <taxon>Tracheophyta</taxon>
        <taxon>Spermatophyta</taxon>
        <taxon>Magnoliopsida</taxon>
        <taxon>eudicotyledons</taxon>
        <taxon>Gunneridae</taxon>
        <taxon>Pentapetalae</taxon>
        <taxon>rosids</taxon>
        <taxon>fabids</taxon>
        <taxon>Fabales</taxon>
        <taxon>Fabaceae</taxon>
        <taxon>Caesalpinioideae</taxon>
        <taxon>Cassia clade</taxon>
        <taxon>Senna</taxon>
    </lineage>
</organism>
<evidence type="ECO:0000313" key="6">
    <source>
        <dbReference type="Proteomes" id="UP000634136"/>
    </source>
</evidence>
<evidence type="ECO:0000256" key="3">
    <source>
        <dbReference type="ARBA" id="ARBA00011412"/>
    </source>
</evidence>
<dbReference type="InterPro" id="IPR016102">
    <property type="entry name" value="Succinyl-CoA_synth-like"/>
</dbReference>
<keyword evidence="6" id="KW-1185">Reference proteome</keyword>
<evidence type="ECO:0000256" key="1">
    <source>
        <dbReference type="ARBA" id="ARBA00004514"/>
    </source>
</evidence>
<sequence length="138" mass="15042">MNPFSLVNEKPCPLDMRGELDGTAAFMNFKKWGNIEFPMPFGRVMNPTECLIHGLDERVTWGGASVIYADTVGDLGYASELGNYAEYSGAPNEEQVLHLKGEGKHSGIIIELSSIVEELTQNVYGICKQAIQCITAAA</sequence>
<dbReference type="Gene3D" id="3.40.50.261">
    <property type="entry name" value="Succinyl-CoA synthetase domains"/>
    <property type="match status" value="1"/>
</dbReference>
<dbReference type="Pfam" id="PF16114">
    <property type="entry name" value="Citrate_bind"/>
    <property type="match status" value="1"/>
</dbReference>
<dbReference type="InterPro" id="IPR032263">
    <property type="entry name" value="Citrate-bd"/>
</dbReference>
<dbReference type="GO" id="GO:0005829">
    <property type="term" value="C:cytosol"/>
    <property type="evidence" value="ECO:0007669"/>
    <property type="project" value="UniProtKB-SubCell"/>
</dbReference>
<name>A0A834WSE3_9FABA</name>
<reference evidence="5" key="1">
    <citation type="submission" date="2020-09" db="EMBL/GenBank/DDBJ databases">
        <title>Genome-Enabled Discovery of Anthraquinone Biosynthesis in Senna tora.</title>
        <authorList>
            <person name="Kang S.-H."/>
            <person name="Pandey R.P."/>
            <person name="Lee C.-M."/>
            <person name="Sim J.-S."/>
            <person name="Jeong J.-T."/>
            <person name="Choi B.-S."/>
            <person name="Jung M."/>
            <person name="Ginzburg D."/>
            <person name="Zhao K."/>
            <person name="Won S.Y."/>
            <person name="Oh T.-J."/>
            <person name="Yu Y."/>
            <person name="Kim N.-H."/>
            <person name="Lee O.R."/>
            <person name="Lee T.-H."/>
            <person name="Bashyal P."/>
            <person name="Kim T.-S."/>
            <person name="Lee W.-H."/>
            <person name="Kawkins C."/>
            <person name="Kim C.-K."/>
            <person name="Kim J.S."/>
            <person name="Ahn B.O."/>
            <person name="Rhee S.Y."/>
            <person name="Sohng J.K."/>
        </authorList>
    </citation>
    <scope>NUCLEOTIDE SEQUENCE</scope>
    <source>
        <tissue evidence="5">Leaf</tissue>
    </source>
</reference>
<comment type="subunit">
    <text evidence="3">Heterooctamer of 4 alpha and 4 beta chains.</text>
</comment>
<accession>A0A834WSE3</accession>
<comment type="similarity">
    <text evidence="2">Belongs to the succinate/malate CoA ligase beta subunit family.</text>
</comment>
<evidence type="ECO:0000259" key="4">
    <source>
        <dbReference type="Pfam" id="PF16114"/>
    </source>
</evidence>
<evidence type="ECO:0000256" key="2">
    <source>
        <dbReference type="ARBA" id="ARBA00009182"/>
    </source>
</evidence>
<protein>
    <submittedName>
        <fullName evidence="5">ATP-citrate synthase alpha chain protein 1</fullName>
    </submittedName>
</protein>
<gene>
    <name evidence="5" type="ORF">G2W53_020503</name>
</gene>
<dbReference type="Proteomes" id="UP000634136">
    <property type="component" value="Unassembled WGS sequence"/>
</dbReference>
<feature type="domain" description="ATP-citrate synthase citrate-binding" evidence="4">
    <location>
        <begin position="59"/>
        <end position="99"/>
    </location>
</feature>
<evidence type="ECO:0000313" key="5">
    <source>
        <dbReference type="EMBL" id="KAF7829339.1"/>
    </source>
</evidence>
<dbReference type="Gene3D" id="3.30.470.20">
    <property type="entry name" value="ATP-grasp fold, B domain"/>
    <property type="match status" value="1"/>
</dbReference>
<dbReference type="OrthoDB" id="3261737at2759"/>
<dbReference type="AlphaFoldDB" id="A0A834WSE3"/>
<proteinExistence type="inferred from homology"/>
<comment type="subcellular location">
    <subcellularLocation>
        <location evidence="1">Cytoplasm</location>
        <location evidence="1">Cytosol</location>
    </subcellularLocation>
</comment>
<comment type="caution">
    <text evidence="5">The sequence shown here is derived from an EMBL/GenBank/DDBJ whole genome shotgun (WGS) entry which is preliminary data.</text>
</comment>
<dbReference type="EMBL" id="JAAIUW010000006">
    <property type="protein sequence ID" value="KAF7829339.1"/>
    <property type="molecule type" value="Genomic_DNA"/>
</dbReference>